<dbReference type="AlphaFoldDB" id="A0A7C1AVL2"/>
<organism evidence="2">
    <name type="scientific">Thermodesulforhabdus norvegica</name>
    <dbReference type="NCBI Taxonomy" id="39841"/>
    <lineage>
        <taxon>Bacteria</taxon>
        <taxon>Pseudomonadati</taxon>
        <taxon>Thermodesulfobacteriota</taxon>
        <taxon>Syntrophobacteria</taxon>
        <taxon>Syntrophobacterales</taxon>
        <taxon>Thermodesulforhabdaceae</taxon>
        <taxon>Thermodesulforhabdus</taxon>
    </lineage>
</organism>
<dbReference type="NCBIfam" id="NF033919">
    <property type="entry name" value="PA2779_fam"/>
    <property type="match status" value="1"/>
</dbReference>
<accession>A0A7C1AVL2</accession>
<comment type="caution">
    <text evidence="2">The sequence shown here is derived from an EMBL/GenBank/DDBJ whole genome shotgun (WGS) entry which is preliminary data.</text>
</comment>
<sequence>MITVFTPYQTVLAKMISTETVIEAGKAHEARMYVNSVLAREDVMASLLSQGIDMTEAKARVDNLTDSEIVSLADQIETAPAGGGAIGIIVGAAVVVFIVLVVTDVLGYTDIFPFIKK</sequence>
<dbReference type="PIRSF" id="PIRSF029543">
    <property type="entry name" value="UCP029543"/>
    <property type="match status" value="1"/>
</dbReference>
<name>A0A7C1AVL2_9BACT</name>
<dbReference type="Pfam" id="PF20332">
    <property type="entry name" value="DUF6627"/>
    <property type="match status" value="1"/>
</dbReference>
<keyword evidence="1" id="KW-1133">Transmembrane helix</keyword>
<dbReference type="InterPro" id="IPR016924">
    <property type="entry name" value="UCP029543"/>
</dbReference>
<evidence type="ECO:0000313" key="2">
    <source>
        <dbReference type="EMBL" id="HDL89718.1"/>
    </source>
</evidence>
<keyword evidence="1" id="KW-0812">Transmembrane</keyword>
<reference evidence="2" key="1">
    <citation type="journal article" date="2020" name="mSystems">
        <title>Genome- and Community-Level Interaction Insights into Carbon Utilization and Element Cycling Functions of Hydrothermarchaeota in Hydrothermal Sediment.</title>
        <authorList>
            <person name="Zhou Z."/>
            <person name="Liu Y."/>
            <person name="Xu W."/>
            <person name="Pan J."/>
            <person name="Luo Z.H."/>
            <person name="Li M."/>
        </authorList>
    </citation>
    <scope>NUCLEOTIDE SEQUENCE [LARGE SCALE GENOMIC DNA]</scope>
    <source>
        <strain evidence="2">HyVt-19</strain>
    </source>
</reference>
<evidence type="ECO:0000256" key="1">
    <source>
        <dbReference type="SAM" id="Phobius"/>
    </source>
</evidence>
<feature type="transmembrane region" description="Helical" evidence="1">
    <location>
        <begin position="85"/>
        <end position="108"/>
    </location>
</feature>
<protein>
    <submittedName>
        <fullName evidence="2">Uncharacterized protein</fullName>
    </submittedName>
</protein>
<dbReference type="EMBL" id="DQZW01000109">
    <property type="protein sequence ID" value="HDL89718.1"/>
    <property type="molecule type" value="Genomic_DNA"/>
</dbReference>
<dbReference type="InterPro" id="IPR046735">
    <property type="entry name" value="PA2779-like"/>
</dbReference>
<keyword evidence="1" id="KW-0472">Membrane</keyword>
<proteinExistence type="predicted"/>
<gene>
    <name evidence="2" type="ORF">ENG14_02305</name>
</gene>
<dbReference type="Proteomes" id="UP000886355">
    <property type="component" value="Unassembled WGS sequence"/>
</dbReference>